<dbReference type="SUPFAM" id="SSF47240">
    <property type="entry name" value="Ferritin-like"/>
    <property type="match status" value="1"/>
</dbReference>
<evidence type="ECO:0000313" key="3">
    <source>
        <dbReference type="Proteomes" id="UP000451233"/>
    </source>
</evidence>
<feature type="domain" description="DUF2383" evidence="1">
    <location>
        <begin position="8"/>
        <end position="116"/>
    </location>
</feature>
<gene>
    <name evidence="2" type="ORF">GS398_07265</name>
</gene>
<organism evidence="2 3">
    <name type="scientific">Hufsiella ginkgonis</name>
    <dbReference type="NCBI Taxonomy" id="2695274"/>
    <lineage>
        <taxon>Bacteria</taxon>
        <taxon>Pseudomonadati</taxon>
        <taxon>Bacteroidota</taxon>
        <taxon>Sphingobacteriia</taxon>
        <taxon>Sphingobacteriales</taxon>
        <taxon>Sphingobacteriaceae</taxon>
        <taxon>Hufsiella</taxon>
    </lineage>
</organism>
<name>A0A7K1XVS4_9SPHI</name>
<evidence type="ECO:0000313" key="2">
    <source>
        <dbReference type="EMBL" id="MXV15093.1"/>
    </source>
</evidence>
<dbReference type="EMBL" id="WVHS01000002">
    <property type="protein sequence ID" value="MXV15093.1"/>
    <property type="molecule type" value="Genomic_DNA"/>
</dbReference>
<dbReference type="AlphaFoldDB" id="A0A7K1XVS4"/>
<dbReference type="InterPro" id="IPR011971">
    <property type="entry name" value="CHP02284"/>
</dbReference>
<dbReference type="RefSeq" id="WP_160906113.1">
    <property type="nucleotide sequence ID" value="NZ_WVHS01000002.1"/>
</dbReference>
<dbReference type="Proteomes" id="UP000451233">
    <property type="component" value="Unassembled WGS sequence"/>
</dbReference>
<dbReference type="Gene3D" id="1.20.1260.10">
    <property type="match status" value="1"/>
</dbReference>
<dbReference type="InterPro" id="IPR009078">
    <property type="entry name" value="Ferritin-like_SF"/>
</dbReference>
<protein>
    <submittedName>
        <fullName evidence="2">PA2169 family four-helix-bundle protein</fullName>
    </submittedName>
</protein>
<dbReference type="PIRSF" id="PIRSF029477">
    <property type="entry name" value="UCP029477"/>
    <property type="match status" value="1"/>
</dbReference>
<dbReference type="InterPro" id="IPR016920">
    <property type="entry name" value="UCP029477"/>
</dbReference>
<comment type="caution">
    <text evidence="2">The sequence shown here is derived from an EMBL/GenBank/DDBJ whole genome shotgun (WGS) entry which is preliminary data.</text>
</comment>
<evidence type="ECO:0000259" key="1">
    <source>
        <dbReference type="Pfam" id="PF09537"/>
    </source>
</evidence>
<dbReference type="NCBIfam" id="TIGR02284">
    <property type="entry name" value="PA2169 family four-helix-bundle protein"/>
    <property type="match status" value="1"/>
</dbReference>
<sequence length="150" mass="16385">METNENLIPSLKHLLSICNDGKEGYRNAAENVDAPELKVLLTTYSLQRAEYADALKTSIRQAGGDPDNSDGGPLGALHRAWIDIKTAFTINDNKAVLDACVTGEKAAIEAYDKALDNDQLSSVQRQLLVSQRSGITQSLQNVENLEHQYA</sequence>
<accession>A0A7K1XVS4</accession>
<dbReference type="Pfam" id="PF09537">
    <property type="entry name" value="DUF2383"/>
    <property type="match status" value="1"/>
</dbReference>
<reference evidence="2 3" key="1">
    <citation type="submission" date="2019-11" db="EMBL/GenBank/DDBJ databases">
        <title>Pedobacter sp. HMF7056 Genome sequencing and assembly.</title>
        <authorList>
            <person name="Kang H."/>
            <person name="Kim H."/>
            <person name="Joh K."/>
        </authorList>
    </citation>
    <scope>NUCLEOTIDE SEQUENCE [LARGE SCALE GENOMIC DNA]</scope>
    <source>
        <strain evidence="2 3">HMF7056</strain>
    </source>
</reference>
<dbReference type="InterPro" id="IPR012347">
    <property type="entry name" value="Ferritin-like"/>
</dbReference>
<keyword evidence="3" id="KW-1185">Reference proteome</keyword>
<proteinExistence type="predicted"/>
<dbReference type="InterPro" id="IPR019052">
    <property type="entry name" value="DUF2383"/>
</dbReference>